<name>A0ABT0C839_THEVL</name>
<dbReference type="Proteomes" id="UP000830835">
    <property type="component" value="Unassembled WGS sequence"/>
</dbReference>
<accession>A0ABT0C839</accession>
<keyword evidence="3" id="KW-1185">Reference proteome</keyword>
<comment type="caution">
    <text evidence="2">The sequence shown here is derived from an EMBL/GenBank/DDBJ whole genome shotgun (WGS) entry which is preliminary data.</text>
</comment>
<proteinExistence type="predicted"/>
<feature type="chain" id="PRO_5045759025" evidence="1">
    <location>
        <begin position="25"/>
        <end position="222"/>
    </location>
</feature>
<evidence type="ECO:0000313" key="3">
    <source>
        <dbReference type="Proteomes" id="UP000830835"/>
    </source>
</evidence>
<keyword evidence="1" id="KW-0732">Signal</keyword>
<protein>
    <submittedName>
        <fullName evidence="2">Uncharacterized protein</fullName>
    </submittedName>
</protein>
<feature type="signal peptide" evidence="1">
    <location>
        <begin position="1"/>
        <end position="24"/>
    </location>
</feature>
<sequence length="222" mass="24263">MMMPLLKTALLSALALSLVLPTDAALAQRSRGRGRDIPAFAPGFAGRTAERSLRDIHKATEEAFRVERLAAQVSNRLATELTDEGYAALEAARTAQAAGEFFRARELAKAAKALFEAAETLYEGELGYKVGRYGQPEPPSRSYFDAPFRAQERLFRAQAELNFSGDAVNPVASRLVEQAQQLATANPSEVNFTTDFRILAEHRAAYEMAKAATHLLAAERGF</sequence>
<evidence type="ECO:0000313" key="2">
    <source>
        <dbReference type="EMBL" id="MCJ2541525.1"/>
    </source>
</evidence>
<reference evidence="2" key="1">
    <citation type="submission" date="2021-02" db="EMBL/GenBank/DDBJ databases">
        <title>The CRISPR/cas machinery reduction and long-range gene transfer in the hot spring cyanobacterium Synechococcus.</title>
        <authorList>
            <person name="Dvorak P."/>
            <person name="Jahodarova E."/>
            <person name="Hasler P."/>
            <person name="Poulickova A."/>
        </authorList>
    </citation>
    <scope>NUCLEOTIDE SEQUENCE</scope>
    <source>
        <strain evidence="2">Rupite</strain>
    </source>
</reference>
<evidence type="ECO:0000256" key="1">
    <source>
        <dbReference type="SAM" id="SignalP"/>
    </source>
</evidence>
<dbReference type="RefSeq" id="WP_244348559.1">
    <property type="nucleotide sequence ID" value="NZ_JAFIRA010000001.1"/>
</dbReference>
<dbReference type="EMBL" id="JAFIRA010000001">
    <property type="protein sequence ID" value="MCJ2541525.1"/>
    <property type="molecule type" value="Genomic_DNA"/>
</dbReference>
<organism evidence="2 3">
    <name type="scientific">Thermostichus vulcanus str. 'Rupite'</name>
    <dbReference type="NCBI Taxonomy" id="2813851"/>
    <lineage>
        <taxon>Bacteria</taxon>
        <taxon>Bacillati</taxon>
        <taxon>Cyanobacteriota</taxon>
        <taxon>Cyanophyceae</taxon>
        <taxon>Thermostichales</taxon>
        <taxon>Thermostichaceae</taxon>
        <taxon>Thermostichus</taxon>
    </lineage>
</organism>
<gene>
    <name evidence="2" type="ORF">JX360_01155</name>
</gene>